<gene>
    <name evidence="2" type="ORF">RRU01S_35_00030</name>
</gene>
<reference evidence="2 3" key="1">
    <citation type="submission" date="2014-08" db="EMBL/GenBank/DDBJ databases">
        <title>Whole genome shotgun sequence of Rhizobium rubi NBRC 13261.</title>
        <authorList>
            <person name="Katano-Makiyama Y."/>
            <person name="Hosoyama A."/>
            <person name="Hashimoto M."/>
            <person name="Hosoyama Y."/>
            <person name="Noguchi M."/>
            <person name="Tsuchikane K."/>
            <person name="Uohara A."/>
            <person name="Ohji S."/>
            <person name="Ichikawa N."/>
            <person name="Kimura A."/>
            <person name="Yamazoe A."/>
            <person name="Fujita N."/>
        </authorList>
    </citation>
    <scope>NUCLEOTIDE SEQUENCE [LARGE SCALE GENOMIC DNA]</scope>
    <source>
        <strain evidence="2 3">NBRC 13261</strain>
    </source>
</reference>
<comment type="caution">
    <text evidence="2">The sequence shown here is derived from an EMBL/GenBank/DDBJ whole genome shotgun (WGS) entry which is preliminary data.</text>
</comment>
<organism evidence="2 3">
    <name type="scientific">Agrobacterium rubi TR3 = NBRC 13261</name>
    <dbReference type="NCBI Taxonomy" id="1368415"/>
    <lineage>
        <taxon>Bacteria</taxon>
        <taxon>Pseudomonadati</taxon>
        <taxon>Pseudomonadota</taxon>
        <taxon>Alphaproteobacteria</taxon>
        <taxon>Hyphomicrobiales</taxon>
        <taxon>Rhizobiaceae</taxon>
        <taxon>Rhizobium/Agrobacterium group</taxon>
        <taxon>Agrobacterium</taxon>
    </lineage>
</organism>
<dbReference type="EMBL" id="BBJU01000035">
    <property type="protein sequence ID" value="GAK73294.1"/>
    <property type="molecule type" value="Genomic_DNA"/>
</dbReference>
<dbReference type="InterPro" id="IPR008490">
    <property type="entry name" value="Transposase_InsH_N"/>
</dbReference>
<proteinExistence type="predicted"/>
<dbReference type="eggNOG" id="COG3666">
    <property type="taxonomic scope" value="Bacteria"/>
</dbReference>
<dbReference type="PANTHER" id="PTHR33408:SF2">
    <property type="entry name" value="TRANSPOSASE DDE DOMAIN-CONTAINING PROTEIN"/>
    <property type="match status" value="1"/>
</dbReference>
<sequence length="257" mass="29140">MLLLPEAVDDYVGPDNPVGFIEAFVDGLDFVAAGFNRVTANETGRPGYDPADLLKLYVYGYVNRVRSSRRLEAETHRNIEVIWLLRHLKPDFRTIADFRRMNRSAFRQVFREFVMLMSSARFVLAVDGTRIKAVNNKDRNFTRGALTKFINEADEKLADYMKRLDEGDADEDKANGNDRGTSRGDGKLAEKIAAIKGKRDRHKALLDELDKTGEDQISLTDPDARAMARMTKVRVGYNIQLAVDVKHKLIAEKEVCN</sequence>
<evidence type="ECO:0000313" key="2">
    <source>
        <dbReference type="EMBL" id="GAK73294.1"/>
    </source>
</evidence>
<feature type="domain" description="Transposase InsH N-terminal" evidence="1">
    <location>
        <begin position="8"/>
        <end position="100"/>
    </location>
</feature>
<dbReference type="PANTHER" id="PTHR33408">
    <property type="entry name" value="TRANSPOSASE"/>
    <property type="match status" value="1"/>
</dbReference>
<evidence type="ECO:0000259" key="1">
    <source>
        <dbReference type="Pfam" id="PF05598"/>
    </source>
</evidence>
<evidence type="ECO:0000313" key="3">
    <source>
        <dbReference type="Proteomes" id="UP000028701"/>
    </source>
</evidence>
<name>A0A081D2Z8_9HYPH</name>
<dbReference type="Pfam" id="PF05598">
    <property type="entry name" value="DUF772"/>
    <property type="match status" value="1"/>
</dbReference>
<dbReference type="AlphaFoldDB" id="A0A081D2Z8"/>
<protein>
    <submittedName>
        <fullName evidence="2">Putative transposase</fullName>
    </submittedName>
</protein>
<accession>A0A081D2Z8</accession>
<dbReference type="Proteomes" id="UP000028701">
    <property type="component" value="Unassembled WGS sequence"/>
</dbReference>